<sequence length="93" mass="10533">MHWADIAAIVGIIGGVSTAVGFIFKTAIKGSLYPISSRMDSLIDSLDRLNKTFDKQEIRINAIDKRLDGHDRILERHDEKLINLSKEVFKHND</sequence>
<evidence type="ECO:0000256" key="2">
    <source>
        <dbReference type="SAM" id="Phobius"/>
    </source>
</evidence>
<dbReference type="KEGG" id="wpa:CO680_02365"/>
<protein>
    <submittedName>
        <fullName evidence="3">Uncharacterized protein</fullName>
    </submittedName>
</protein>
<keyword evidence="1" id="KW-0175">Coiled coil</keyword>
<name>A0ABD4XKT6_WEIPA</name>
<proteinExistence type="predicted"/>
<dbReference type="Proteomes" id="UP001215461">
    <property type="component" value="Unassembled WGS sequence"/>
</dbReference>
<keyword evidence="2" id="KW-0472">Membrane</keyword>
<dbReference type="RefSeq" id="WP_002828419.1">
    <property type="nucleotide sequence ID" value="NZ_CABKOP010000011.1"/>
</dbReference>
<dbReference type="EMBL" id="JAANXN010000013">
    <property type="protein sequence ID" value="MDF8371762.1"/>
    <property type="molecule type" value="Genomic_DNA"/>
</dbReference>
<evidence type="ECO:0000313" key="4">
    <source>
        <dbReference type="Proteomes" id="UP001215461"/>
    </source>
</evidence>
<evidence type="ECO:0000256" key="1">
    <source>
        <dbReference type="SAM" id="Coils"/>
    </source>
</evidence>
<evidence type="ECO:0000313" key="3">
    <source>
        <dbReference type="EMBL" id="MDF8371762.1"/>
    </source>
</evidence>
<feature type="transmembrane region" description="Helical" evidence="2">
    <location>
        <begin position="6"/>
        <end position="28"/>
    </location>
</feature>
<dbReference type="AlphaFoldDB" id="A0ABD4XKT6"/>
<reference evidence="3 4" key="1">
    <citation type="submission" date="2020-03" db="EMBL/GenBank/DDBJ databases">
        <title>Comparative genomics of Weissella paramesenteroides.</title>
        <authorList>
            <person name="Kant R."/>
            <person name="Takala T."/>
            <person name="Saris P."/>
        </authorList>
    </citation>
    <scope>NUCLEOTIDE SEQUENCE [LARGE SCALE GENOMIC DNA]</scope>
    <source>
        <strain evidence="3 4">SJ27-4</strain>
    </source>
</reference>
<comment type="caution">
    <text evidence="3">The sequence shown here is derived from an EMBL/GenBank/DDBJ whole genome shotgun (WGS) entry which is preliminary data.</text>
</comment>
<gene>
    <name evidence="3" type="ORF">G9403_08945</name>
</gene>
<accession>A0ABD4XKT6</accession>
<feature type="coiled-coil region" evidence="1">
    <location>
        <begin position="39"/>
        <end position="66"/>
    </location>
</feature>
<keyword evidence="2" id="KW-1133">Transmembrane helix</keyword>
<organism evidence="3 4">
    <name type="scientific">Weissella paramesenteroides</name>
    <name type="common">Leuconostoc paramesenteroides</name>
    <dbReference type="NCBI Taxonomy" id="1249"/>
    <lineage>
        <taxon>Bacteria</taxon>
        <taxon>Bacillati</taxon>
        <taxon>Bacillota</taxon>
        <taxon>Bacilli</taxon>
        <taxon>Lactobacillales</taxon>
        <taxon>Lactobacillaceae</taxon>
        <taxon>Weissella</taxon>
    </lineage>
</organism>
<keyword evidence="2" id="KW-0812">Transmembrane</keyword>